<feature type="compositionally biased region" description="Polar residues" evidence="1">
    <location>
        <begin position="1"/>
        <end position="13"/>
    </location>
</feature>
<dbReference type="EMBL" id="LR797127">
    <property type="protein sequence ID" value="CAB4188451.1"/>
    <property type="molecule type" value="Genomic_DNA"/>
</dbReference>
<protein>
    <submittedName>
        <fullName evidence="4">Uncharacterized protein</fullName>
    </submittedName>
</protein>
<feature type="region of interest" description="Disordered" evidence="1">
    <location>
        <begin position="1"/>
        <end position="108"/>
    </location>
</feature>
<evidence type="ECO:0000313" key="2">
    <source>
        <dbReference type="EMBL" id="CAB4174684.1"/>
    </source>
</evidence>
<dbReference type="EMBL" id="LR796984">
    <property type="protein sequence ID" value="CAB4179816.1"/>
    <property type="molecule type" value="Genomic_DNA"/>
</dbReference>
<proteinExistence type="predicted"/>
<name>A0A6J5R4E1_9CAUD</name>
<dbReference type="EMBL" id="LR796920">
    <property type="protein sequence ID" value="CAB4174684.1"/>
    <property type="molecule type" value="Genomic_DNA"/>
</dbReference>
<organism evidence="4">
    <name type="scientific">uncultured Caudovirales phage</name>
    <dbReference type="NCBI Taxonomy" id="2100421"/>
    <lineage>
        <taxon>Viruses</taxon>
        <taxon>Duplodnaviria</taxon>
        <taxon>Heunggongvirae</taxon>
        <taxon>Uroviricota</taxon>
        <taxon>Caudoviricetes</taxon>
        <taxon>Peduoviridae</taxon>
        <taxon>Maltschvirus</taxon>
        <taxon>Maltschvirus maltsch</taxon>
    </lineage>
</organism>
<accession>A0A6J5R4E1</accession>
<sequence>MSEPKNSLPSMETSAARGFKNASAEPSKNTKSVKKGHSKSVDPAKSSTGARSAVTSPNAKGRNGATYGIKVKFQQSMAPEAGATQGNGRILAPAINRQRPNFSDGMSE</sequence>
<feature type="compositionally biased region" description="Polar residues" evidence="1">
    <location>
        <begin position="98"/>
        <end position="108"/>
    </location>
</feature>
<reference evidence="4" key="1">
    <citation type="submission" date="2020-05" db="EMBL/GenBank/DDBJ databases">
        <authorList>
            <person name="Chiriac C."/>
            <person name="Salcher M."/>
            <person name="Ghai R."/>
            <person name="Kavagutti S V."/>
        </authorList>
    </citation>
    <scope>NUCLEOTIDE SEQUENCE</scope>
</reference>
<evidence type="ECO:0000313" key="4">
    <source>
        <dbReference type="EMBL" id="CAB4188451.1"/>
    </source>
</evidence>
<evidence type="ECO:0000256" key="1">
    <source>
        <dbReference type="SAM" id="MobiDB-lite"/>
    </source>
</evidence>
<feature type="compositionally biased region" description="Polar residues" evidence="1">
    <location>
        <begin position="45"/>
        <end position="58"/>
    </location>
</feature>
<gene>
    <name evidence="3" type="ORF">UFOVP1035_64</name>
    <name evidence="4" type="ORF">UFOVP1181_23</name>
    <name evidence="2" type="ORF">UFOVP965_68</name>
</gene>
<evidence type="ECO:0000313" key="3">
    <source>
        <dbReference type="EMBL" id="CAB4179816.1"/>
    </source>
</evidence>